<keyword evidence="3" id="KW-1185">Reference proteome</keyword>
<accession>A0A5N6PKM6</accession>
<dbReference type="AlphaFoldDB" id="A0A5N6PKM6"/>
<reference evidence="2 3" key="1">
    <citation type="submission" date="2019-05" db="EMBL/GenBank/DDBJ databases">
        <title>Mikania micrantha, genome provides insights into the molecular mechanism of rapid growth.</title>
        <authorList>
            <person name="Liu B."/>
        </authorList>
    </citation>
    <scope>NUCLEOTIDE SEQUENCE [LARGE SCALE GENOMIC DNA]</scope>
    <source>
        <strain evidence="2">NLD-2019</strain>
        <tissue evidence="2">Leaf</tissue>
    </source>
</reference>
<evidence type="ECO:0000313" key="3">
    <source>
        <dbReference type="Proteomes" id="UP000326396"/>
    </source>
</evidence>
<comment type="caution">
    <text evidence="2">The sequence shown here is derived from an EMBL/GenBank/DDBJ whole genome shotgun (WGS) entry which is preliminary data.</text>
</comment>
<evidence type="ECO:0000256" key="1">
    <source>
        <dbReference type="SAM" id="MobiDB-lite"/>
    </source>
</evidence>
<feature type="region of interest" description="Disordered" evidence="1">
    <location>
        <begin position="64"/>
        <end position="130"/>
    </location>
</feature>
<feature type="compositionally biased region" description="Low complexity" evidence="1">
    <location>
        <begin position="67"/>
        <end position="78"/>
    </location>
</feature>
<gene>
    <name evidence="2" type="ORF">E3N88_09307</name>
</gene>
<dbReference type="Proteomes" id="UP000326396">
    <property type="component" value="Linkage Group LG12"/>
</dbReference>
<sequence>MKNESNGLVPYICPIHKHTELDETGGVNEIKVLPKEVTHRNRLKLLDCILGCQLADLVDFGEAHKMSSASSSHAQYSADESGYVMETPSIRVDTESEPEEDPKEVSSRHTRSTKRTPVAREPTPPPPLPA</sequence>
<evidence type="ECO:0000313" key="2">
    <source>
        <dbReference type="EMBL" id="KAD6454601.1"/>
    </source>
</evidence>
<dbReference type="EMBL" id="SZYD01000004">
    <property type="protein sequence ID" value="KAD6454601.1"/>
    <property type="molecule type" value="Genomic_DNA"/>
</dbReference>
<organism evidence="2 3">
    <name type="scientific">Mikania micrantha</name>
    <name type="common">bitter vine</name>
    <dbReference type="NCBI Taxonomy" id="192012"/>
    <lineage>
        <taxon>Eukaryota</taxon>
        <taxon>Viridiplantae</taxon>
        <taxon>Streptophyta</taxon>
        <taxon>Embryophyta</taxon>
        <taxon>Tracheophyta</taxon>
        <taxon>Spermatophyta</taxon>
        <taxon>Magnoliopsida</taxon>
        <taxon>eudicotyledons</taxon>
        <taxon>Gunneridae</taxon>
        <taxon>Pentapetalae</taxon>
        <taxon>asterids</taxon>
        <taxon>campanulids</taxon>
        <taxon>Asterales</taxon>
        <taxon>Asteraceae</taxon>
        <taxon>Asteroideae</taxon>
        <taxon>Heliantheae alliance</taxon>
        <taxon>Eupatorieae</taxon>
        <taxon>Mikania</taxon>
    </lineage>
</organism>
<protein>
    <submittedName>
        <fullName evidence="2">Uncharacterized protein</fullName>
    </submittedName>
</protein>
<proteinExistence type="predicted"/>
<name>A0A5N6PKM6_9ASTR</name>